<keyword evidence="1" id="KW-0732">Signal</keyword>
<feature type="chain" id="PRO_5041347076" evidence="1">
    <location>
        <begin position="26"/>
        <end position="179"/>
    </location>
</feature>
<name>A0AA38UMX7_9AGAR</name>
<dbReference type="AlphaFoldDB" id="A0AA38UMX7"/>
<evidence type="ECO:0000313" key="3">
    <source>
        <dbReference type="Proteomes" id="UP001163850"/>
    </source>
</evidence>
<dbReference type="Proteomes" id="UP001163850">
    <property type="component" value="Unassembled WGS sequence"/>
</dbReference>
<reference evidence="2" key="1">
    <citation type="submission" date="2022-08" db="EMBL/GenBank/DDBJ databases">
        <authorList>
            <consortium name="DOE Joint Genome Institute"/>
            <person name="Min B."/>
            <person name="Riley R."/>
            <person name="Sierra-Patev S."/>
            <person name="Naranjo-Ortiz M."/>
            <person name="Looney B."/>
            <person name="Konkel Z."/>
            <person name="Slot J.C."/>
            <person name="Sakamoto Y."/>
            <person name="Steenwyk J.L."/>
            <person name="Rokas A."/>
            <person name="Carro J."/>
            <person name="Camarero S."/>
            <person name="Ferreira P."/>
            <person name="Molpeceres G."/>
            <person name="Ruiz-Duenas F.J."/>
            <person name="Serrano A."/>
            <person name="Henrissat B."/>
            <person name="Drula E."/>
            <person name="Hughes K.W."/>
            <person name="Mata J.L."/>
            <person name="Ishikawa N.K."/>
            <person name="Vargas-Isla R."/>
            <person name="Ushijima S."/>
            <person name="Smith C.A."/>
            <person name="Ahrendt S."/>
            <person name="Andreopoulos W."/>
            <person name="He G."/>
            <person name="Labutti K."/>
            <person name="Lipzen A."/>
            <person name="Ng V."/>
            <person name="Sandor L."/>
            <person name="Barry K."/>
            <person name="Martinez A.T."/>
            <person name="Xiao Y."/>
            <person name="Gibbons J.G."/>
            <person name="Terashima K."/>
            <person name="Hibbett D.S."/>
            <person name="Grigoriev I.V."/>
        </authorList>
    </citation>
    <scope>NUCLEOTIDE SEQUENCE</scope>
    <source>
        <strain evidence="2">TFB7829</strain>
    </source>
</reference>
<protein>
    <submittedName>
        <fullName evidence="2">Uncharacterized protein</fullName>
    </submittedName>
</protein>
<sequence length="179" mass="20415">MFFTVTTSRLLTLLYLCVSMLTASGSPLPPPDRVKPFGPEVSAGFRPESKVQLGQHKKEKKPTHAMLAIDDRMFHALSESGRSEIVLRPQEIPVHRLEYYKTRYNWITLGTVQFKSSAQQELAFEALLSIKLAPWEITGEDCWDYVGSALKTLNKYNIRLDSASISSKFEEKEKQFRDS</sequence>
<comment type="caution">
    <text evidence="2">The sequence shown here is derived from an EMBL/GenBank/DDBJ whole genome shotgun (WGS) entry which is preliminary data.</text>
</comment>
<evidence type="ECO:0000256" key="1">
    <source>
        <dbReference type="SAM" id="SignalP"/>
    </source>
</evidence>
<gene>
    <name evidence="2" type="ORF">F5890DRAFT_807226</name>
</gene>
<organism evidence="2 3">
    <name type="scientific">Lentinula detonsa</name>
    <dbReference type="NCBI Taxonomy" id="2804962"/>
    <lineage>
        <taxon>Eukaryota</taxon>
        <taxon>Fungi</taxon>
        <taxon>Dikarya</taxon>
        <taxon>Basidiomycota</taxon>
        <taxon>Agaricomycotina</taxon>
        <taxon>Agaricomycetes</taxon>
        <taxon>Agaricomycetidae</taxon>
        <taxon>Agaricales</taxon>
        <taxon>Marasmiineae</taxon>
        <taxon>Omphalotaceae</taxon>
        <taxon>Lentinula</taxon>
    </lineage>
</organism>
<evidence type="ECO:0000313" key="2">
    <source>
        <dbReference type="EMBL" id="KAJ3979960.1"/>
    </source>
</evidence>
<proteinExistence type="predicted"/>
<dbReference type="EMBL" id="MU802244">
    <property type="protein sequence ID" value="KAJ3979960.1"/>
    <property type="molecule type" value="Genomic_DNA"/>
</dbReference>
<feature type="signal peptide" evidence="1">
    <location>
        <begin position="1"/>
        <end position="25"/>
    </location>
</feature>
<accession>A0AA38UMX7</accession>